<accession>A0A197KGL7</accession>
<proteinExistence type="predicted"/>
<dbReference type="InterPro" id="IPR056186">
    <property type="entry name" value="PDZ_CPAF-rel"/>
</dbReference>
<dbReference type="Gene3D" id="3.90.226.10">
    <property type="entry name" value="2-enoyl-CoA Hydratase, Chain A, domain 1"/>
    <property type="match status" value="1"/>
</dbReference>
<feature type="domain" description="CPAF-like PDZ" evidence="3">
    <location>
        <begin position="175"/>
        <end position="276"/>
    </location>
</feature>
<dbReference type="Proteomes" id="UP000078512">
    <property type="component" value="Unassembled WGS sequence"/>
</dbReference>
<dbReference type="PANTHER" id="PTHR37049:SF4">
    <property type="entry name" value="RHODANESE DOMAIN-CONTAINING PROTEIN"/>
    <property type="match status" value="1"/>
</dbReference>
<gene>
    <name evidence="4" type="ORF">K457DRAFT_13042</name>
</gene>
<feature type="region of interest" description="Disordered" evidence="1">
    <location>
        <begin position="25"/>
        <end position="60"/>
    </location>
</feature>
<reference evidence="4 5" key="1">
    <citation type="submission" date="2016-05" db="EMBL/GenBank/DDBJ databases">
        <title>Genome sequencing reveals origins of a unique bacterial endosymbiosis in the earliest lineages of terrestrial Fungi.</title>
        <authorList>
            <consortium name="DOE Joint Genome Institute"/>
            <person name="Uehling J."/>
            <person name="Gryganskyi A."/>
            <person name="Hameed K."/>
            <person name="Tschaplinski T."/>
            <person name="Misztal P."/>
            <person name="Wu S."/>
            <person name="Desiro A."/>
            <person name="Vande Pol N."/>
            <person name="Du Z.-Y."/>
            <person name="Zienkiewicz A."/>
            <person name="Zienkiewicz K."/>
            <person name="Morin E."/>
            <person name="Tisserant E."/>
            <person name="Splivallo R."/>
            <person name="Hainaut M."/>
            <person name="Henrissat B."/>
            <person name="Ohm R."/>
            <person name="Kuo A."/>
            <person name="Yan J."/>
            <person name="Lipzen A."/>
            <person name="Nolan M."/>
            <person name="Labutti K."/>
            <person name="Barry K."/>
            <person name="Goldstein A."/>
            <person name="Labbe J."/>
            <person name="Schadt C."/>
            <person name="Tuskan G."/>
            <person name="Grigoriev I."/>
            <person name="Martin F."/>
            <person name="Vilgalys R."/>
            <person name="Bonito G."/>
        </authorList>
    </citation>
    <scope>NUCLEOTIDE SEQUENCE [LARGE SCALE GENOMIC DNA]</scope>
    <source>
        <strain evidence="4 5">AG-77</strain>
    </source>
</reference>
<dbReference type="InterPro" id="IPR052766">
    <property type="entry name" value="S41A_metabolite_peptidase"/>
</dbReference>
<dbReference type="AlphaFoldDB" id="A0A197KGL7"/>
<dbReference type="OrthoDB" id="27214at2759"/>
<feature type="chain" id="PRO_5008276867" description="CPAF-like PDZ domain-containing protein" evidence="2">
    <location>
        <begin position="23"/>
        <end position="671"/>
    </location>
</feature>
<evidence type="ECO:0000256" key="1">
    <source>
        <dbReference type="SAM" id="MobiDB-lite"/>
    </source>
</evidence>
<protein>
    <recommendedName>
        <fullName evidence="3">CPAF-like PDZ domain-containing protein</fullName>
    </recommendedName>
</protein>
<feature type="compositionally biased region" description="Low complexity" evidence="1">
    <location>
        <begin position="33"/>
        <end position="50"/>
    </location>
</feature>
<evidence type="ECO:0000256" key="2">
    <source>
        <dbReference type="SAM" id="SignalP"/>
    </source>
</evidence>
<evidence type="ECO:0000259" key="3">
    <source>
        <dbReference type="Pfam" id="PF23658"/>
    </source>
</evidence>
<feature type="signal peptide" evidence="2">
    <location>
        <begin position="1"/>
        <end position="22"/>
    </location>
</feature>
<name>A0A197KGL7_9FUNG</name>
<dbReference type="InterPro" id="IPR029045">
    <property type="entry name" value="ClpP/crotonase-like_dom_sf"/>
</dbReference>
<evidence type="ECO:0000313" key="4">
    <source>
        <dbReference type="EMBL" id="OAQ35816.1"/>
    </source>
</evidence>
<dbReference type="PANTHER" id="PTHR37049">
    <property type="entry name" value="PEPTIDASE S41 FAMILY PROTEIN"/>
    <property type="match status" value="1"/>
</dbReference>
<organism evidence="4 5">
    <name type="scientific">Linnemannia elongata AG-77</name>
    <dbReference type="NCBI Taxonomy" id="1314771"/>
    <lineage>
        <taxon>Eukaryota</taxon>
        <taxon>Fungi</taxon>
        <taxon>Fungi incertae sedis</taxon>
        <taxon>Mucoromycota</taxon>
        <taxon>Mortierellomycotina</taxon>
        <taxon>Mortierellomycetes</taxon>
        <taxon>Mortierellales</taxon>
        <taxon>Mortierellaceae</taxon>
        <taxon>Linnemannia</taxon>
    </lineage>
</organism>
<dbReference type="Pfam" id="PF23658">
    <property type="entry name" value="PDZ_CPAF_rel"/>
    <property type="match status" value="1"/>
</dbReference>
<dbReference type="STRING" id="1314771.A0A197KGL7"/>
<keyword evidence="2" id="KW-0732">Signal</keyword>
<dbReference type="SUPFAM" id="SSF52096">
    <property type="entry name" value="ClpP/crotonase"/>
    <property type="match status" value="1"/>
</dbReference>
<dbReference type="EMBL" id="KV442013">
    <property type="protein sequence ID" value="OAQ35816.1"/>
    <property type="molecule type" value="Genomic_DNA"/>
</dbReference>
<keyword evidence="5" id="KW-1185">Reference proteome</keyword>
<sequence>MVLIRSLILSASVAALAVLGNAAPTPSDSMSIEPTPTAHHEPTPTATTEPNPGQPDTHTDACGVLASTNSTELKYKHVVDCYNAIPFDSAQAATTLSTVLTLFKDYYVFTDSALARTAPEPFANAPHDIVGELEKIGRSKYTSDYKFHNDILTAVTRLGDGHAAYQINCYQSFVFVQNLSLYAPVVDGEQASASVRVYLDAAKRGYDDCIVETIDGEDALSYLRNYARDIHGVSHDPNARLNFMLASQTYDTASGIFIDSPGDFSQRGTVPEGPYLDYQLKCPNKADTVELREEWRVLPQIETSYTDAASYVANVCVGPPETATPPAEGGVLRRRDEPVRRITKRAESEPTPPPTGPQFPSADVLVTGNATVFYHLKDQPNTGVLVCHTFLPSDVEAEKDVILAGLTAFHAHNVTNILIDFQGNTGGSIDLSAFLVQMLFPNKKPLDAAFPSDMRVSKSLQDLAKLSYNTSDYGYFNAHDFINLSNGTTVYENNDLFDKPITQNRNGRNSLWTEKTTLNFPPIDSKYITPAASFPWTAKPENIRILTDGRCGSACGMASYFWTALHNVAAYAIGGTHGEDLSMFSFAGASVLKLSELQGFFKAANLTSPMTDLPYKNTITFSWLEMYGHGREIPLEYDAELYRPKHRLGFTPENARSREVLWKEVVAAAWK</sequence>
<evidence type="ECO:0000313" key="5">
    <source>
        <dbReference type="Proteomes" id="UP000078512"/>
    </source>
</evidence>